<feature type="coiled-coil region" evidence="1">
    <location>
        <begin position="30"/>
        <end position="77"/>
    </location>
</feature>
<keyword evidence="2" id="KW-0812">Transmembrane</keyword>
<dbReference type="GO" id="GO:0043683">
    <property type="term" value="P:type IV pilus assembly"/>
    <property type="evidence" value="ECO:0007669"/>
    <property type="project" value="InterPro"/>
</dbReference>
<evidence type="ECO:0008006" key="4">
    <source>
        <dbReference type="Google" id="ProtNLM"/>
    </source>
</evidence>
<dbReference type="AlphaFoldDB" id="A0A7V5RPC6"/>
<keyword evidence="2" id="KW-1133">Transmembrane helix</keyword>
<organism evidence="3">
    <name type="scientific">Caldithrix abyssi</name>
    <dbReference type="NCBI Taxonomy" id="187145"/>
    <lineage>
        <taxon>Bacteria</taxon>
        <taxon>Pseudomonadati</taxon>
        <taxon>Calditrichota</taxon>
        <taxon>Calditrichia</taxon>
        <taxon>Calditrichales</taxon>
        <taxon>Calditrichaceae</taxon>
        <taxon>Caldithrix</taxon>
    </lineage>
</organism>
<name>A0A7V5RPC6_CALAY</name>
<evidence type="ECO:0000313" key="3">
    <source>
        <dbReference type="EMBL" id="HHM02278.1"/>
    </source>
</evidence>
<dbReference type="GO" id="GO:0043107">
    <property type="term" value="P:type IV pilus-dependent motility"/>
    <property type="evidence" value="ECO:0007669"/>
    <property type="project" value="InterPro"/>
</dbReference>
<reference evidence="3" key="1">
    <citation type="journal article" date="2020" name="mSystems">
        <title>Genome- and Community-Level Interaction Insights into Carbon Utilization and Element Cycling Functions of Hydrothermarchaeota in Hydrothermal Sediment.</title>
        <authorList>
            <person name="Zhou Z."/>
            <person name="Liu Y."/>
            <person name="Xu W."/>
            <person name="Pan J."/>
            <person name="Luo Z.H."/>
            <person name="Li M."/>
        </authorList>
    </citation>
    <scope>NUCLEOTIDE SEQUENCE [LARGE SCALE GENOMIC DNA]</scope>
    <source>
        <strain evidence="3">HyVt-460</strain>
    </source>
</reference>
<dbReference type="EMBL" id="DRLI01000173">
    <property type="protein sequence ID" value="HHM02278.1"/>
    <property type="molecule type" value="Genomic_DNA"/>
</dbReference>
<proteinExistence type="predicted"/>
<feature type="transmembrane region" description="Helical" evidence="2">
    <location>
        <begin position="6"/>
        <end position="25"/>
    </location>
</feature>
<gene>
    <name evidence="3" type="ORF">ENJ15_04640</name>
</gene>
<dbReference type="InterPro" id="IPR014717">
    <property type="entry name" value="Transl_elong_EF1B/ribsomal_bS6"/>
</dbReference>
<protein>
    <recommendedName>
        <fullName evidence="4">Type 4a pilus biogenesis protein PilO</fullName>
    </recommendedName>
</protein>
<evidence type="ECO:0000256" key="1">
    <source>
        <dbReference type="SAM" id="Coils"/>
    </source>
</evidence>
<sequence length="189" mass="21834">MNAKNLFIVLFITFSAATIVAILFYHNPAKEELREVKKELQRNTARFNNASHANRDIENVRMKYEQSLESLREVEKRFIYRRGLGEITTRLKQHAQSFNLELIDFTPIFKVYFSDTSSSRVKKLPFTLTVSGSYLDVGHFIESWPEMEFFITPGQLYLGKKGIKSNLIEADITGLLYAWDDTGGTHDAR</sequence>
<evidence type="ECO:0000256" key="2">
    <source>
        <dbReference type="SAM" id="Phobius"/>
    </source>
</evidence>
<accession>A0A7V5RPC6</accession>
<keyword evidence="2" id="KW-0472">Membrane</keyword>
<dbReference type="Gene3D" id="3.30.70.60">
    <property type="match status" value="1"/>
</dbReference>
<dbReference type="InterPro" id="IPR007445">
    <property type="entry name" value="PilO"/>
</dbReference>
<comment type="caution">
    <text evidence="3">The sequence shown here is derived from an EMBL/GenBank/DDBJ whole genome shotgun (WGS) entry which is preliminary data.</text>
</comment>
<keyword evidence="1" id="KW-0175">Coiled coil</keyword>
<dbReference type="Proteomes" id="UP000885771">
    <property type="component" value="Unassembled WGS sequence"/>
</dbReference>
<dbReference type="Pfam" id="PF04350">
    <property type="entry name" value="PilO"/>
    <property type="match status" value="1"/>
</dbReference>